<dbReference type="OrthoDB" id="8290269at2"/>
<protein>
    <submittedName>
        <fullName evidence="2">Single-strand DNA-binding protein VirE2</fullName>
    </submittedName>
</protein>
<feature type="compositionally biased region" description="Basic and acidic residues" evidence="1">
    <location>
        <begin position="52"/>
        <end position="73"/>
    </location>
</feature>
<feature type="compositionally biased region" description="Polar residues" evidence="1">
    <location>
        <begin position="10"/>
        <end position="25"/>
    </location>
</feature>
<organism evidence="2 3">
    <name type="scientific">Agrobacterium rubi TR3 = NBRC 13261</name>
    <dbReference type="NCBI Taxonomy" id="1368415"/>
    <lineage>
        <taxon>Bacteria</taxon>
        <taxon>Pseudomonadati</taxon>
        <taxon>Pseudomonadota</taxon>
        <taxon>Alphaproteobacteria</taxon>
        <taxon>Hyphomicrobiales</taxon>
        <taxon>Rhizobiaceae</taxon>
        <taxon>Rhizobium/Agrobacterium group</taxon>
        <taxon>Agrobacterium</taxon>
    </lineage>
</organism>
<dbReference type="EMBL" id="BBJU01000024">
    <property type="protein sequence ID" value="GAK72199.1"/>
    <property type="molecule type" value="Genomic_DNA"/>
</dbReference>
<accession>A0A081CZV3</accession>
<evidence type="ECO:0000256" key="1">
    <source>
        <dbReference type="SAM" id="MobiDB-lite"/>
    </source>
</evidence>
<name>A0A081CZV3_9HYPH</name>
<dbReference type="NCBIfam" id="NF010442">
    <property type="entry name" value="PRK13868.1"/>
    <property type="match status" value="1"/>
</dbReference>
<comment type="caution">
    <text evidence="2">The sequence shown here is derived from an EMBL/GenBank/DDBJ whole genome shotgun (WGS) entry which is preliminary data.</text>
</comment>
<feature type="region of interest" description="Disordered" evidence="1">
    <location>
        <begin position="1"/>
        <end position="95"/>
    </location>
</feature>
<keyword evidence="2" id="KW-0238">DNA-binding</keyword>
<dbReference type="RefSeq" id="WP_045024005.1">
    <property type="nucleotide sequence ID" value="NZ_BBJU01000024.1"/>
</dbReference>
<dbReference type="Proteomes" id="UP000028701">
    <property type="component" value="Unassembled WGS sequence"/>
</dbReference>
<reference evidence="2 3" key="1">
    <citation type="submission" date="2014-08" db="EMBL/GenBank/DDBJ databases">
        <title>Whole genome shotgun sequence of Rhizobium rubi NBRC 13261.</title>
        <authorList>
            <person name="Katano-Makiyama Y."/>
            <person name="Hosoyama A."/>
            <person name="Hashimoto M."/>
            <person name="Hosoyama Y."/>
            <person name="Noguchi M."/>
            <person name="Tsuchikane K."/>
            <person name="Uohara A."/>
            <person name="Ohji S."/>
            <person name="Ichikawa N."/>
            <person name="Kimura A."/>
            <person name="Yamazoe A."/>
            <person name="Fujita N."/>
        </authorList>
    </citation>
    <scope>NUCLEOTIDE SEQUENCE [LARGE SCALE GENOMIC DNA]</scope>
    <source>
        <strain evidence="2 3">NBRC 13261</strain>
    </source>
</reference>
<evidence type="ECO:0000313" key="2">
    <source>
        <dbReference type="EMBL" id="GAK72199.1"/>
    </source>
</evidence>
<dbReference type="InterPro" id="IPR009868">
    <property type="entry name" value="VirE2"/>
</dbReference>
<proteinExistence type="predicted"/>
<dbReference type="Pfam" id="PF07229">
    <property type="entry name" value="VirE2"/>
    <property type="match status" value="1"/>
</dbReference>
<evidence type="ECO:0000313" key="3">
    <source>
        <dbReference type="Proteomes" id="UP000028701"/>
    </source>
</evidence>
<dbReference type="GO" id="GO:0003677">
    <property type="term" value="F:DNA binding"/>
    <property type="evidence" value="ECO:0007669"/>
    <property type="project" value="UniProtKB-KW"/>
</dbReference>
<feature type="compositionally biased region" description="Polar residues" evidence="1">
    <location>
        <begin position="36"/>
        <end position="51"/>
    </location>
</feature>
<dbReference type="AlphaFoldDB" id="A0A081CZV3"/>
<feature type="compositionally biased region" description="Basic and acidic residues" evidence="1">
    <location>
        <begin position="539"/>
        <end position="548"/>
    </location>
</feature>
<sequence length="556" mass="63298">MDPKAEGNGENITETAAGNVETSDFVNLKRQKREGVNSTGMSEIDMTGSQETPEHNMHGSPTHTDDLGPRLDADMLDSQSSHVSSSAQGNRSEVENELSNLFAKMALPGHDRRTDEYILVRQTGQDKFAGTTKGNLDHLPTKAEFNASCRLYRDGVGNYYPPPLAFERIDIPEQLAAQLHNLEPREQSKQCFQYKLEVWNRAHAEMGITGTDIFYQTDKNIKLDRNYKLRPEDRYIQTEKYGRREIQKRYEHQFQAGSLLPDILIKTPQNDIHFSYRFAGDAYANKRFEEFERAIKTKYGSDTEIKLKSKSGIMHDSKYLESWERGSADIRFAEFAGENRAHNKQFPAATVNMGRQPDGQGGMTRDRHVSVDYLLQNLPNSPWTQALKEGKLWDRVQVLARDGNRYMSPSRLEYSDPEHFTQLMDQVGLPVSMGRQSHANSVKFEQFDRQAAVIVADGPNLREVPDLSPEKLQQLSQKDVLIADRNEKGQRTGTYTNVVEYERLMMKLPSDAAQLLAEPSDRYSRAFVRPEPALPPISDSRRTYESRPRGPTVNSL</sequence>
<gene>
    <name evidence="2" type="primary">virE2</name>
    <name evidence="2" type="ORF">RRU01S_24_00750</name>
</gene>
<feature type="region of interest" description="Disordered" evidence="1">
    <location>
        <begin position="527"/>
        <end position="556"/>
    </location>
</feature>